<dbReference type="NCBIfam" id="TIGR00278">
    <property type="entry name" value="membrane protein insertion efficiency factor YidD"/>
    <property type="match status" value="1"/>
</dbReference>
<dbReference type="Pfam" id="PF01809">
    <property type="entry name" value="YidD"/>
    <property type="match status" value="1"/>
</dbReference>
<dbReference type="SMART" id="SM01234">
    <property type="entry name" value="Haemolytic"/>
    <property type="match status" value="1"/>
</dbReference>
<dbReference type="PANTHER" id="PTHR33383:SF1">
    <property type="entry name" value="MEMBRANE PROTEIN INSERTION EFFICIENCY FACTOR-RELATED"/>
    <property type="match status" value="1"/>
</dbReference>
<reference evidence="3 4" key="1">
    <citation type="submission" date="2020-10" db="EMBL/GenBank/DDBJ databases">
        <title>ChiBAC.</title>
        <authorList>
            <person name="Zenner C."/>
            <person name="Hitch T.C.A."/>
            <person name="Clavel T."/>
        </authorList>
    </citation>
    <scope>NUCLEOTIDE SEQUENCE [LARGE SCALE GENOMIC DNA]</scope>
    <source>
        <strain evidence="3 4">DSM 108991</strain>
    </source>
</reference>
<dbReference type="HAMAP" id="MF_00386">
    <property type="entry name" value="UPF0161_YidD"/>
    <property type="match status" value="1"/>
</dbReference>
<keyword evidence="1 2" id="KW-0472">Membrane</keyword>
<keyword evidence="2" id="KW-1003">Cell membrane</keyword>
<proteinExistence type="inferred from homology"/>
<evidence type="ECO:0000313" key="4">
    <source>
        <dbReference type="Proteomes" id="UP000758652"/>
    </source>
</evidence>
<name>A0ABR9RMD5_9FIRM</name>
<comment type="caution">
    <text evidence="3">The sequence shown here is derived from an EMBL/GenBank/DDBJ whole genome shotgun (WGS) entry which is preliminary data.</text>
</comment>
<dbReference type="PANTHER" id="PTHR33383">
    <property type="entry name" value="MEMBRANE PROTEIN INSERTION EFFICIENCY FACTOR-RELATED"/>
    <property type="match status" value="1"/>
</dbReference>
<evidence type="ECO:0000313" key="3">
    <source>
        <dbReference type="EMBL" id="MBE5064148.1"/>
    </source>
</evidence>
<comment type="subcellular location">
    <subcellularLocation>
        <location evidence="2">Cell membrane</location>
        <topology evidence="2">Peripheral membrane protein</topology>
        <orientation evidence="2">Cytoplasmic side</orientation>
    </subcellularLocation>
</comment>
<dbReference type="Proteomes" id="UP000758652">
    <property type="component" value="Unassembled WGS sequence"/>
</dbReference>
<organism evidence="3 4">
    <name type="scientific">Claveliimonas monacensis</name>
    <dbReference type="NCBI Taxonomy" id="2779351"/>
    <lineage>
        <taxon>Bacteria</taxon>
        <taxon>Bacillati</taxon>
        <taxon>Bacillota</taxon>
        <taxon>Clostridia</taxon>
        <taxon>Lachnospirales</taxon>
        <taxon>Lachnospiraceae</taxon>
        <taxon>Claveliimonas</taxon>
    </lineage>
</organism>
<accession>A0ABR9RMD5</accession>
<dbReference type="EMBL" id="JADCKL010000014">
    <property type="protein sequence ID" value="MBE5064148.1"/>
    <property type="molecule type" value="Genomic_DNA"/>
</dbReference>
<keyword evidence="4" id="KW-1185">Reference proteome</keyword>
<protein>
    <recommendedName>
        <fullName evidence="2">Putative membrane protein insertion efficiency factor</fullName>
    </recommendedName>
</protein>
<dbReference type="InterPro" id="IPR002696">
    <property type="entry name" value="Membr_insert_effic_factor_YidD"/>
</dbReference>
<evidence type="ECO:0000256" key="1">
    <source>
        <dbReference type="ARBA" id="ARBA00023136"/>
    </source>
</evidence>
<gene>
    <name evidence="3" type="primary">yidD</name>
    <name evidence="3" type="ORF">INF30_12875</name>
</gene>
<comment type="function">
    <text evidence="2">Could be involved in insertion of integral membrane proteins into the membrane.</text>
</comment>
<dbReference type="RefSeq" id="WP_076779866.1">
    <property type="nucleotide sequence ID" value="NZ_JADCKL010000014.1"/>
</dbReference>
<comment type="similarity">
    <text evidence="2">Belongs to the UPF0161 family.</text>
</comment>
<evidence type="ECO:0000256" key="2">
    <source>
        <dbReference type="HAMAP-Rule" id="MF_00386"/>
    </source>
</evidence>
<sequence length="70" mass="7821">MKKILIGLVKIYQKYLSPLKGHSTCIYFPTCSQYAVEAIEKYGALKGGLLAVWRILRCNPFAKGGYDPVP</sequence>